<dbReference type="EMBL" id="KI545978">
    <property type="protein sequence ID" value="EST48753.1"/>
    <property type="molecule type" value="Genomic_DNA"/>
</dbReference>
<name>V6LWZ4_9EUKA</name>
<dbReference type="EMBL" id="AUWU02000003">
    <property type="protein sequence ID" value="KAH0575278.1"/>
    <property type="molecule type" value="Genomic_DNA"/>
</dbReference>
<gene>
    <name evidence="1" type="ORF">SS50377_11075</name>
    <name evidence="2" type="ORF">SS50377_22905</name>
</gene>
<dbReference type="Proteomes" id="UP000018208">
    <property type="component" value="Unassembled WGS sequence"/>
</dbReference>
<reference evidence="2" key="2">
    <citation type="submission" date="2020-12" db="EMBL/GenBank/DDBJ databases">
        <title>New Spironucleus salmonicida genome in near-complete chromosomes.</title>
        <authorList>
            <person name="Xu F."/>
            <person name="Kurt Z."/>
            <person name="Jimenez-Gonzalez A."/>
            <person name="Astvaldsson A."/>
            <person name="Andersson J.O."/>
            <person name="Svard S.G."/>
        </authorList>
    </citation>
    <scope>NUCLEOTIDE SEQUENCE</scope>
    <source>
        <strain evidence="2">ATCC 50377</strain>
    </source>
</reference>
<proteinExistence type="predicted"/>
<dbReference type="AlphaFoldDB" id="V6LWZ4"/>
<organism evidence="1">
    <name type="scientific">Spironucleus salmonicida</name>
    <dbReference type="NCBI Taxonomy" id="348837"/>
    <lineage>
        <taxon>Eukaryota</taxon>
        <taxon>Metamonada</taxon>
        <taxon>Diplomonadida</taxon>
        <taxon>Hexamitidae</taxon>
        <taxon>Hexamitinae</taxon>
        <taxon>Spironucleus</taxon>
    </lineage>
</organism>
<evidence type="ECO:0000313" key="1">
    <source>
        <dbReference type="EMBL" id="EST48753.1"/>
    </source>
</evidence>
<dbReference type="VEuPathDB" id="GiardiaDB:SS50377_22905"/>
<reference evidence="1 2" key="1">
    <citation type="journal article" date="2014" name="PLoS Genet.">
        <title>The Genome of Spironucleus salmonicida Highlights a Fish Pathogen Adapted to Fluctuating Environments.</title>
        <authorList>
            <person name="Xu F."/>
            <person name="Jerlstrom-Hultqvist J."/>
            <person name="Einarsson E."/>
            <person name="Astvaldsson A."/>
            <person name="Svard S.G."/>
            <person name="Andersson J.O."/>
        </authorList>
    </citation>
    <scope>NUCLEOTIDE SEQUENCE</scope>
    <source>
        <strain evidence="2">ATCC 50377</strain>
    </source>
</reference>
<evidence type="ECO:0000313" key="3">
    <source>
        <dbReference type="Proteomes" id="UP000018208"/>
    </source>
</evidence>
<evidence type="ECO:0000313" key="2">
    <source>
        <dbReference type="EMBL" id="KAH0575278.1"/>
    </source>
</evidence>
<keyword evidence="3" id="KW-1185">Reference proteome</keyword>
<protein>
    <submittedName>
        <fullName evidence="1">Uncharacterized protein</fullName>
    </submittedName>
</protein>
<sequence length="72" mass="8031">MGQCFNMCKTTTQKTDSEKASQIISNGQVEIRAIPSLIINFDQELPQMNTFKLQDHLKDIQSESDGSVQGNV</sequence>
<accession>V6LWZ4</accession>